<keyword evidence="5 7" id="KW-1133">Transmembrane helix</keyword>
<dbReference type="GO" id="GO:0016776">
    <property type="term" value="F:phosphotransferase activity, phosphate group as acceptor"/>
    <property type="evidence" value="ECO:0007669"/>
    <property type="project" value="TreeGrafter"/>
</dbReference>
<dbReference type="EMBL" id="QSGO01000002">
    <property type="protein sequence ID" value="RHB37596.1"/>
    <property type="molecule type" value="Genomic_DNA"/>
</dbReference>
<dbReference type="Gene3D" id="3.40.720.10">
    <property type="entry name" value="Alkaline Phosphatase, subunit A"/>
    <property type="match status" value="1"/>
</dbReference>
<comment type="caution">
    <text evidence="9">The sequence shown here is derived from an EMBL/GenBank/DDBJ whole genome shotgun (WGS) entry which is preliminary data.</text>
</comment>
<evidence type="ECO:0000256" key="6">
    <source>
        <dbReference type="ARBA" id="ARBA00023136"/>
    </source>
</evidence>
<evidence type="ECO:0000256" key="7">
    <source>
        <dbReference type="SAM" id="Phobius"/>
    </source>
</evidence>
<dbReference type="InterPro" id="IPR058130">
    <property type="entry name" value="PEA_transf_C"/>
</dbReference>
<feature type="transmembrane region" description="Helical" evidence="7">
    <location>
        <begin position="18"/>
        <end position="35"/>
    </location>
</feature>
<feature type="transmembrane region" description="Helical" evidence="7">
    <location>
        <begin position="76"/>
        <end position="99"/>
    </location>
</feature>
<evidence type="ECO:0000256" key="2">
    <source>
        <dbReference type="ARBA" id="ARBA00022475"/>
    </source>
</evidence>
<keyword evidence="6 7" id="KW-0472">Membrane</keyword>
<dbReference type="Pfam" id="PF00884">
    <property type="entry name" value="Sulfatase"/>
    <property type="match status" value="1"/>
</dbReference>
<evidence type="ECO:0000256" key="1">
    <source>
        <dbReference type="ARBA" id="ARBA00004651"/>
    </source>
</evidence>
<evidence type="ECO:0000256" key="4">
    <source>
        <dbReference type="ARBA" id="ARBA00022692"/>
    </source>
</evidence>
<evidence type="ECO:0000256" key="3">
    <source>
        <dbReference type="ARBA" id="ARBA00022679"/>
    </source>
</evidence>
<keyword evidence="3" id="KW-0808">Transferase</keyword>
<dbReference type="AlphaFoldDB" id="A0A413VVC9"/>
<feature type="domain" description="Sulfatase N-terminal" evidence="8">
    <location>
        <begin position="240"/>
        <end position="526"/>
    </location>
</feature>
<evidence type="ECO:0000313" key="9">
    <source>
        <dbReference type="EMBL" id="RHB37596.1"/>
    </source>
</evidence>
<dbReference type="InterPro" id="IPR040423">
    <property type="entry name" value="PEA_transferase"/>
</dbReference>
<feature type="transmembrane region" description="Helical" evidence="7">
    <location>
        <begin position="148"/>
        <end position="169"/>
    </location>
</feature>
<reference evidence="9 10" key="1">
    <citation type="submission" date="2018-08" db="EMBL/GenBank/DDBJ databases">
        <title>A genome reference for cultivated species of the human gut microbiota.</title>
        <authorList>
            <person name="Zou Y."/>
            <person name="Xue W."/>
            <person name="Luo G."/>
        </authorList>
    </citation>
    <scope>NUCLEOTIDE SEQUENCE [LARGE SCALE GENOMIC DNA]</scope>
    <source>
        <strain evidence="9 10">AM40-30BH</strain>
    </source>
</reference>
<proteinExistence type="predicted"/>
<sequence length="563" mass="65174">MLTIWNKINKDTLEKGRIGILFFILFLPCLSSLFMSVDIQKEFSDRIGYLLLYILVLLLPLSFLKSKFYFLFEGVFLLFAPIEIIHLKLLGMPVSSPFITSMLQTDFKESMEVLSSFKLEIIIMLLVWGIYFIQVYKVPNRYLGTKWFRIALIPLFIIWNVTLFANTFLSSPSGSTFSGRLVVSSYRVVHQYYKIFPVNLFLSYTKHLKDNSEVKAMNERLKSFKFGVQSLTPPNEKELYVLVIGESARADHFSINGYERKTTPLLEQTENLVSFRDVLSTANITVRALPLLLSRATPESPEIAYQEKTLPEAFKECGFSTAWIANQSFNDPYVLRIAHNSDYHHFELVDYSADNNYDEKLLPKLDKVLAFNKQKQFIVIHTLGNHFKYNYRHPENFEKFKPAMPKDFSYNEIGKDKKAIVTNSYDNSVLYTDFILSEIIKRVQQQSCIAAVSYISDHAENLYDDGTEELMHSSSNPSRNEVHVPFIVWLSDSYRKQFPKIYDILNSHKDSPISSNNLFHTMLKISNITYPDEKPNLSITSEEFQGDSIREVLTPNGKIVYLH</sequence>
<feature type="transmembrane region" description="Helical" evidence="7">
    <location>
        <begin position="119"/>
        <end position="136"/>
    </location>
</feature>
<keyword evidence="4 7" id="KW-0812">Transmembrane</keyword>
<protein>
    <recommendedName>
        <fullName evidence="8">Sulfatase N-terminal domain-containing protein</fullName>
    </recommendedName>
</protein>
<dbReference type="PANTHER" id="PTHR30443:SF0">
    <property type="entry name" value="PHOSPHOETHANOLAMINE TRANSFERASE EPTA"/>
    <property type="match status" value="1"/>
</dbReference>
<dbReference type="CDD" id="cd16017">
    <property type="entry name" value="LptA"/>
    <property type="match status" value="1"/>
</dbReference>
<dbReference type="GO" id="GO:0009244">
    <property type="term" value="P:lipopolysaccharide core region biosynthetic process"/>
    <property type="evidence" value="ECO:0007669"/>
    <property type="project" value="TreeGrafter"/>
</dbReference>
<dbReference type="PANTHER" id="PTHR30443">
    <property type="entry name" value="INNER MEMBRANE PROTEIN"/>
    <property type="match status" value="1"/>
</dbReference>
<dbReference type="Proteomes" id="UP000284379">
    <property type="component" value="Unassembled WGS sequence"/>
</dbReference>
<dbReference type="RefSeq" id="WP_002559299.1">
    <property type="nucleotide sequence ID" value="NZ_CABJFV010000002.1"/>
</dbReference>
<organism evidence="9 10">
    <name type="scientific">Bacteroides nordii</name>
    <dbReference type="NCBI Taxonomy" id="291645"/>
    <lineage>
        <taxon>Bacteria</taxon>
        <taxon>Pseudomonadati</taxon>
        <taxon>Bacteroidota</taxon>
        <taxon>Bacteroidia</taxon>
        <taxon>Bacteroidales</taxon>
        <taxon>Bacteroidaceae</taxon>
        <taxon>Bacteroides</taxon>
    </lineage>
</organism>
<comment type="subcellular location">
    <subcellularLocation>
        <location evidence="1">Cell membrane</location>
        <topology evidence="1">Multi-pass membrane protein</topology>
    </subcellularLocation>
</comment>
<dbReference type="SUPFAM" id="SSF53649">
    <property type="entry name" value="Alkaline phosphatase-like"/>
    <property type="match status" value="1"/>
</dbReference>
<evidence type="ECO:0000256" key="5">
    <source>
        <dbReference type="ARBA" id="ARBA00022989"/>
    </source>
</evidence>
<dbReference type="GO" id="GO:0005886">
    <property type="term" value="C:plasma membrane"/>
    <property type="evidence" value="ECO:0007669"/>
    <property type="project" value="UniProtKB-SubCell"/>
</dbReference>
<evidence type="ECO:0000313" key="10">
    <source>
        <dbReference type="Proteomes" id="UP000284379"/>
    </source>
</evidence>
<feature type="transmembrane region" description="Helical" evidence="7">
    <location>
        <begin position="47"/>
        <end position="64"/>
    </location>
</feature>
<evidence type="ECO:0000259" key="8">
    <source>
        <dbReference type="Pfam" id="PF00884"/>
    </source>
</evidence>
<accession>A0A413VVC9</accession>
<keyword evidence="2" id="KW-1003">Cell membrane</keyword>
<gene>
    <name evidence="9" type="ORF">DW888_03205</name>
</gene>
<dbReference type="InterPro" id="IPR000917">
    <property type="entry name" value="Sulfatase_N"/>
</dbReference>
<name>A0A413VVC9_9BACE</name>
<dbReference type="InterPro" id="IPR017850">
    <property type="entry name" value="Alkaline_phosphatase_core_sf"/>
</dbReference>